<evidence type="ECO:0000256" key="3">
    <source>
        <dbReference type="ARBA" id="ARBA00020534"/>
    </source>
</evidence>
<keyword evidence="4" id="KW-0963">Cytoplasm</keyword>
<dbReference type="InterPro" id="IPR010992">
    <property type="entry name" value="IHF-like_DNA-bd_dom_sf"/>
</dbReference>
<evidence type="ECO:0000256" key="6">
    <source>
        <dbReference type="ARBA" id="ARBA00023015"/>
    </source>
</evidence>
<dbReference type="RefSeq" id="WP_014343494.1">
    <property type="nucleotide sequence ID" value="NC_016846.1"/>
</dbReference>
<evidence type="ECO:0000256" key="5">
    <source>
        <dbReference type="ARBA" id="ARBA00022971"/>
    </source>
</evidence>
<dbReference type="CDD" id="cd14804">
    <property type="entry name" value="Tra_M"/>
    <property type="match status" value="1"/>
</dbReference>
<dbReference type="KEGG" id="kpm:KPHS_p201060"/>
<gene>
    <name evidence="9" type="ordered locus">KPHS_p201060</name>
</gene>
<dbReference type="SUPFAM" id="SSF140581">
    <property type="entry name" value="TraM-like"/>
    <property type="match status" value="1"/>
</dbReference>
<comment type="subcellular location">
    <subcellularLocation>
        <location evidence="1">Cytoplasm</location>
    </subcellularLocation>
</comment>
<dbReference type="AlphaFoldDB" id="A0A0H3H1F7"/>
<dbReference type="GO" id="GO:0003677">
    <property type="term" value="F:DNA binding"/>
    <property type="evidence" value="ECO:0007669"/>
    <property type="project" value="UniProtKB-KW"/>
</dbReference>
<evidence type="ECO:0000256" key="2">
    <source>
        <dbReference type="ARBA" id="ARBA00008859"/>
    </source>
</evidence>
<dbReference type="NCBIfam" id="NF010267">
    <property type="entry name" value="PRK13713.1"/>
    <property type="match status" value="1"/>
</dbReference>
<dbReference type="Gene3D" id="1.10.10.450">
    <property type="entry name" value="TraM protein, DNA-binding"/>
    <property type="match status" value="1"/>
</dbReference>
<proteinExistence type="inferred from homology"/>
<dbReference type="PATRIC" id="fig|1125630.4.peg.5392"/>
<keyword evidence="8" id="KW-0804">Transcription</keyword>
<dbReference type="SUPFAM" id="SSF47729">
    <property type="entry name" value="IHF-like DNA-binding proteins"/>
    <property type="match status" value="1"/>
</dbReference>
<dbReference type="SMR" id="A0A0H3H1F7"/>
<keyword evidence="7" id="KW-0238">DNA-binding</keyword>
<comment type="similarity">
    <text evidence="2">Belongs to the relaxosome TraM family.</text>
</comment>
<evidence type="ECO:0000313" key="10">
    <source>
        <dbReference type="Proteomes" id="UP000007841"/>
    </source>
</evidence>
<dbReference type="Pfam" id="PF05261">
    <property type="entry name" value="Tra_M"/>
    <property type="match status" value="1"/>
</dbReference>
<dbReference type="HOGENOM" id="CLU_139069_0_0_6"/>
<dbReference type="GeneID" id="11844919"/>
<name>A0A0H3H1F7_KLEPH</name>
<keyword evidence="10" id="KW-1185">Reference proteome</keyword>
<dbReference type="InterPro" id="IPR042073">
    <property type="entry name" value="TraM_DNA-bd"/>
</dbReference>
<dbReference type="EMBL" id="CP003224">
    <property type="protein sequence ID" value="AEW92155.1"/>
    <property type="molecule type" value="Genomic_DNA"/>
</dbReference>
<evidence type="ECO:0000256" key="4">
    <source>
        <dbReference type="ARBA" id="ARBA00022490"/>
    </source>
</evidence>
<geneLocation type="plasmid" evidence="9 10">
    <name>pKPHS2</name>
</geneLocation>
<protein>
    <recommendedName>
        <fullName evidence="3">Relaxosome protein TraM</fullName>
    </recommendedName>
</protein>
<accession>A0A0H3H1F7</accession>
<dbReference type="RefSeq" id="YP_005229722.1">
    <property type="nucleotide sequence ID" value="NC_016846.1"/>
</dbReference>
<evidence type="ECO:0000256" key="1">
    <source>
        <dbReference type="ARBA" id="ARBA00004496"/>
    </source>
</evidence>
<keyword evidence="6" id="KW-0805">Transcription regulation</keyword>
<keyword evidence="9" id="KW-0614">Plasmid</keyword>
<organism evidence="9 10">
    <name type="scientific">Klebsiella pneumoniae subsp. pneumoniae (strain HS11286)</name>
    <dbReference type="NCBI Taxonomy" id="1125630"/>
    <lineage>
        <taxon>Bacteria</taxon>
        <taxon>Pseudomonadati</taxon>
        <taxon>Pseudomonadota</taxon>
        <taxon>Gammaproteobacteria</taxon>
        <taxon>Enterobacterales</taxon>
        <taxon>Enterobacteriaceae</taxon>
        <taxon>Klebsiella/Raoultella group</taxon>
        <taxon>Klebsiella</taxon>
        <taxon>Klebsiella pneumoniae complex</taxon>
    </lineage>
</organism>
<reference evidence="10" key="1">
    <citation type="journal article" date="2012" name="J. Bacteriol.">
        <title>Complete genome sequence of Klebsiella pneumoniae subsp. pneumoniae HS11286, a multidrug-resistant strain isolated from human sputum.</title>
        <authorList>
            <person name="Liu P."/>
            <person name="Li P."/>
            <person name="Jiang X."/>
            <person name="Bi D."/>
            <person name="Xie Y."/>
            <person name="Tai C."/>
            <person name="Deng Z."/>
            <person name="Rajakumar K."/>
            <person name="Ou H.Y."/>
        </authorList>
    </citation>
    <scope>NUCLEOTIDE SEQUENCE [LARGE SCALE GENOMIC DNA]</scope>
    <source>
        <strain evidence="10">HS11286</strain>
        <plasmid evidence="10">pKPHS2</plasmid>
    </source>
</reference>
<keyword evidence="5" id="KW-0184">Conjugation</keyword>
<sequence>MFDAVFNKGTDMARVQAYASDEVAEKINAIVEKRRAEGAKEKDVSFSSVASMLLELGLRVYEAQMERKDSGFNQTEFNKILLENVMKTQFTVSKLLAIGSLSPHVTGDERFEFRSMVSNIREDAKDVISHFFPEQEEE</sequence>
<evidence type="ECO:0000313" key="9">
    <source>
        <dbReference type="EMBL" id="AEW92155.1"/>
    </source>
</evidence>
<dbReference type="GO" id="GO:0005737">
    <property type="term" value="C:cytoplasm"/>
    <property type="evidence" value="ECO:0007669"/>
    <property type="project" value="UniProtKB-SubCell"/>
</dbReference>
<evidence type="ECO:0000256" key="8">
    <source>
        <dbReference type="ARBA" id="ARBA00023163"/>
    </source>
</evidence>
<dbReference type="InterPro" id="IPR007925">
    <property type="entry name" value="TRelaxosome_TraM"/>
</dbReference>
<dbReference type="Gene3D" id="1.10.287.2320">
    <property type="match status" value="1"/>
</dbReference>
<dbReference type="Proteomes" id="UP000007841">
    <property type="component" value="Plasmid pKPHS2"/>
</dbReference>
<evidence type="ECO:0000256" key="7">
    <source>
        <dbReference type="ARBA" id="ARBA00023125"/>
    </source>
</evidence>